<evidence type="ECO:0000256" key="2">
    <source>
        <dbReference type="ARBA" id="ARBA00022448"/>
    </source>
</evidence>
<evidence type="ECO:0000259" key="3">
    <source>
        <dbReference type="Pfam" id="PF00005"/>
    </source>
</evidence>
<comment type="similarity">
    <text evidence="1">Belongs to the ABC transporter superfamily.</text>
</comment>
<proteinExistence type="inferred from homology"/>
<feature type="domain" description="ABC transporter" evidence="3">
    <location>
        <begin position="26"/>
        <end position="98"/>
    </location>
</feature>
<dbReference type="PANTHER" id="PTHR43335">
    <property type="entry name" value="ABC TRANSPORTER, ATP-BINDING PROTEIN"/>
    <property type="match status" value="1"/>
</dbReference>
<reference evidence="4" key="1">
    <citation type="submission" date="2018-05" db="EMBL/GenBank/DDBJ databases">
        <authorList>
            <person name="Lanie J.A."/>
            <person name="Ng W.-L."/>
            <person name="Kazmierczak K.M."/>
            <person name="Andrzejewski T.M."/>
            <person name="Davidsen T.M."/>
            <person name="Wayne K.J."/>
            <person name="Tettelin H."/>
            <person name="Glass J.I."/>
            <person name="Rusch D."/>
            <person name="Podicherti R."/>
            <person name="Tsui H.-C.T."/>
            <person name="Winkler M.E."/>
        </authorList>
    </citation>
    <scope>NUCLEOTIDE SEQUENCE</scope>
</reference>
<sequence>MSNESTKVMIEAKDLSKYYGEFVAVRRLSFAIPQGQIVAFLGPNGAGKTTTMKLLTGYLAPTAGSAAIAGCDVRRDRIGAAQHLGYLPENGPLYAEMTPLE</sequence>
<dbReference type="GO" id="GO:0005524">
    <property type="term" value="F:ATP binding"/>
    <property type="evidence" value="ECO:0007669"/>
    <property type="project" value="InterPro"/>
</dbReference>
<dbReference type="InterPro" id="IPR027417">
    <property type="entry name" value="P-loop_NTPase"/>
</dbReference>
<dbReference type="SUPFAM" id="SSF52540">
    <property type="entry name" value="P-loop containing nucleoside triphosphate hydrolases"/>
    <property type="match status" value="1"/>
</dbReference>
<dbReference type="InterPro" id="IPR003439">
    <property type="entry name" value="ABC_transporter-like_ATP-bd"/>
</dbReference>
<feature type="non-terminal residue" evidence="4">
    <location>
        <position position="101"/>
    </location>
</feature>
<dbReference type="EMBL" id="UINC01025132">
    <property type="protein sequence ID" value="SVB00151.1"/>
    <property type="molecule type" value="Genomic_DNA"/>
</dbReference>
<name>A0A382AFT9_9ZZZZ</name>
<dbReference type="Gene3D" id="3.40.50.300">
    <property type="entry name" value="P-loop containing nucleotide triphosphate hydrolases"/>
    <property type="match status" value="1"/>
</dbReference>
<evidence type="ECO:0000256" key="1">
    <source>
        <dbReference type="ARBA" id="ARBA00005417"/>
    </source>
</evidence>
<dbReference type="AlphaFoldDB" id="A0A382AFT9"/>
<keyword evidence="2" id="KW-0813">Transport</keyword>
<evidence type="ECO:0000313" key="4">
    <source>
        <dbReference type="EMBL" id="SVB00151.1"/>
    </source>
</evidence>
<gene>
    <name evidence="4" type="ORF">METZ01_LOCUS153005</name>
</gene>
<dbReference type="PANTHER" id="PTHR43335:SF4">
    <property type="entry name" value="ABC TRANSPORTER, ATP-BINDING PROTEIN"/>
    <property type="match status" value="1"/>
</dbReference>
<organism evidence="4">
    <name type="scientific">marine metagenome</name>
    <dbReference type="NCBI Taxonomy" id="408172"/>
    <lineage>
        <taxon>unclassified sequences</taxon>
        <taxon>metagenomes</taxon>
        <taxon>ecological metagenomes</taxon>
    </lineage>
</organism>
<dbReference type="GO" id="GO:0016887">
    <property type="term" value="F:ATP hydrolysis activity"/>
    <property type="evidence" value="ECO:0007669"/>
    <property type="project" value="InterPro"/>
</dbReference>
<protein>
    <recommendedName>
        <fullName evidence="3">ABC transporter domain-containing protein</fullName>
    </recommendedName>
</protein>
<dbReference type="Pfam" id="PF00005">
    <property type="entry name" value="ABC_tran"/>
    <property type="match status" value="1"/>
</dbReference>
<accession>A0A382AFT9</accession>